<evidence type="ECO:0000313" key="2">
    <source>
        <dbReference type="Proteomes" id="UP000502196"/>
    </source>
</evidence>
<dbReference type="Proteomes" id="UP000502196">
    <property type="component" value="Chromosome"/>
</dbReference>
<proteinExistence type="predicted"/>
<evidence type="ECO:0000313" key="1">
    <source>
        <dbReference type="EMBL" id="CAB3393964.1"/>
    </source>
</evidence>
<reference evidence="1 2" key="1">
    <citation type="submission" date="2020-04" db="EMBL/GenBank/DDBJ databases">
        <authorList>
            <person name="Hogendoorn C."/>
        </authorList>
    </citation>
    <scope>NUCLEOTIDE SEQUENCE [LARGE SCALE GENOMIC DNA]</scope>
    <source>
        <strain evidence="1">COOX1</strain>
    </source>
</reference>
<dbReference type="AlphaFoldDB" id="A0A6F9E972"/>
<accession>A0A6F9E972</accession>
<name>A0A6F9E972_9BACL</name>
<dbReference type="EMBL" id="LR792683">
    <property type="protein sequence ID" value="CAB3393964.1"/>
    <property type="molecule type" value="Genomic_DNA"/>
</dbReference>
<sequence length="107" mass="11922">MGQFAGQSRVGEAIGNLRRGVGGTVLHHNHFISHAGSGAPNRPNRLFQMIPFIPGGQDDADLGVHRNPSRRQKWHGIVYEAGNAVCEEDSDRDREIQKKFFLNMKES</sequence>
<protein>
    <submittedName>
        <fullName evidence="1">Uncharacterized protein</fullName>
    </submittedName>
</protein>
<gene>
    <name evidence="1" type="ORF">COOX1_2177</name>
</gene>
<organism evidence="1 2">
    <name type="scientific">Kyrpidia spormannii</name>
    <dbReference type="NCBI Taxonomy" id="2055160"/>
    <lineage>
        <taxon>Bacteria</taxon>
        <taxon>Bacillati</taxon>
        <taxon>Bacillota</taxon>
        <taxon>Bacilli</taxon>
        <taxon>Bacillales</taxon>
        <taxon>Alicyclobacillaceae</taxon>
        <taxon>Kyrpidia</taxon>
    </lineage>
</organism>